<protein>
    <submittedName>
        <fullName evidence="1">Uncharacterized protein</fullName>
    </submittedName>
</protein>
<proteinExistence type="predicted"/>
<organism evidence="1 2">
    <name type="scientific">Hypoxylon rubiginosum</name>
    <dbReference type="NCBI Taxonomy" id="110542"/>
    <lineage>
        <taxon>Eukaryota</taxon>
        <taxon>Fungi</taxon>
        <taxon>Dikarya</taxon>
        <taxon>Ascomycota</taxon>
        <taxon>Pezizomycotina</taxon>
        <taxon>Sordariomycetes</taxon>
        <taxon>Xylariomycetidae</taxon>
        <taxon>Xylariales</taxon>
        <taxon>Hypoxylaceae</taxon>
        <taxon>Hypoxylon</taxon>
    </lineage>
</organism>
<keyword evidence="2" id="KW-1185">Reference proteome</keyword>
<comment type="caution">
    <text evidence="1">The sequence shown here is derived from an EMBL/GenBank/DDBJ whole genome shotgun (WGS) entry which is preliminary data.</text>
</comment>
<dbReference type="EMBL" id="MU393514">
    <property type="protein sequence ID" value="KAI4862952.1"/>
    <property type="molecule type" value="Genomic_DNA"/>
</dbReference>
<sequence length="745" mass="82254">MDYLSASTSSTASSQYGVYTGVWTNWSRGRVLGTTITLSNSDGDLVIAFTAFFVGLIASRFWRIACLVFHRVYSTKDPRDALYHQRQVILRNSESAGSGVWSVIGLYWAWRDSTPAKKIFIRTIPLIIFSLACVVGFTLASGFSSRISTAVGNQVLIDGSNCGYLAGGGPIKGTWEVNQLTNAANYAQQCYSSSNGSVSGVLDCTLFVTKKLDIVVDDSAPCPFDSSICRSDNTNLLLDTGYINSVNHLGMNAHPEEAVRIRSTLHCAPLVTEGYTSSRTTSTLNYTRYHYGSRAPTSSDNGTRVNYTIEVKDLASQYIEGYQQGSTQYNLNALISARYRYDFFADESNWNASADLALPDADVVVTFLSGNGILSLDPINDPWYRMNKTGPEIGYLFSDVKTQAFTPEEAASPMGCAERFQFCNHTQCGPLASLDDAIEYSAQLFGITESLIDADSAGSWDPLLEKYASNRLASRFLWLITAFANYPTTAYEAMAVLGPQVLESRRRLQGSFQGSFQGAVPDNQWQLDLIFWFKITLAALQTSFVDIAYGTVDPEFAPYTVNMTQPAQRDICDNQIINSTQYTSFSFLGLLLTYIGGLLIILVSFILEPLLAYFQQRRERKDYALVEWDANEMLQLQRLAQEGFGWGTWSNCTKSIPTTASPEEALGGVDYSNPDHLKLHISRRATDLSDKSTSLSEKTGEFKVDEISVCTETNSRSGTVHTSEKPVAVTSRDDIQEEANSEKTT</sequence>
<reference evidence="1 2" key="1">
    <citation type="journal article" date="2022" name="New Phytol.">
        <title>Ecological generalism drives hyperdiversity of secondary metabolite gene clusters in xylarialean endophytes.</title>
        <authorList>
            <person name="Franco M.E.E."/>
            <person name="Wisecaver J.H."/>
            <person name="Arnold A.E."/>
            <person name="Ju Y.M."/>
            <person name="Slot J.C."/>
            <person name="Ahrendt S."/>
            <person name="Moore L.P."/>
            <person name="Eastman K.E."/>
            <person name="Scott K."/>
            <person name="Konkel Z."/>
            <person name="Mondo S.J."/>
            <person name="Kuo A."/>
            <person name="Hayes R.D."/>
            <person name="Haridas S."/>
            <person name="Andreopoulos B."/>
            <person name="Riley R."/>
            <person name="LaButti K."/>
            <person name="Pangilinan J."/>
            <person name="Lipzen A."/>
            <person name="Amirebrahimi M."/>
            <person name="Yan J."/>
            <person name="Adam C."/>
            <person name="Keymanesh K."/>
            <person name="Ng V."/>
            <person name="Louie K."/>
            <person name="Northen T."/>
            <person name="Drula E."/>
            <person name="Henrissat B."/>
            <person name="Hsieh H.M."/>
            <person name="Youens-Clark K."/>
            <person name="Lutzoni F."/>
            <person name="Miadlikowska J."/>
            <person name="Eastwood D.C."/>
            <person name="Hamelin R.C."/>
            <person name="Grigoriev I.V."/>
            <person name="U'Ren J.M."/>
        </authorList>
    </citation>
    <scope>NUCLEOTIDE SEQUENCE [LARGE SCALE GENOMIC DNA]</scope>
    <source>
        <strain evidence="1 2">CBS 119005</strain>
    </source>
</reference>
<name>A0ACB9YUN0_9PEZI</name>
<accession>A0ACB9YUN0</accession>
<evidence type="ECO:0000313" key="1">
    <source>
        <dbReference type="EMBL" id="KAI4862952.1"/>
    </source>
</evidence>
<gene>
    <name evidence="1" type="ORF">F4820DRAFT_428509</name>
</gene>
<dbReference type="Proteomes" id="UP001497700">
    <property type="component" value="Unassembled WGS sequence"/>
</dbReference>
<evidence type="ECO:0000313" key="2">
    <source>
        <dbReference type="Proteomes" id="UP001497700"/>
    </source>
</evidence>